<organism evidence="2 3">
    <name type="scientific">Sorangium cellulosum</name>
    <name type="common">Polyangium cellulosum</name>
    <dbReference type="NCBI Taxonomy" id="56"/>
    <lineage>
        <taxon>Bacteria</taxon>
        <taxon>Pseudomonadati</taxon>
        <taxon>Myxococcota</taxon>
        <taxon>Polyangia</taxon>
        <taxon>Polyangiales</taxon>
        <taxon>Polyangiaceae</taxon>
        <taxon>Sorangium</taxon>
    </lineage>
</organism>
<reference evidence="2 3" key="1">
    <citation type="submission" date="2014-02" db="EMBL/GenBank/DDBJ databases">
        <title>The small core and large imbalanced accessory genome model reveals a collaborative survival strategy of Sorangium cellulosum strains in nature.</title>
        <authorList>
            <person name="Han K."/>
            <person name="Peng R."/>
            <person name="Blom J."/>
            <person name="Li Y.-Z."/>
        </authorList>
    </citation>
    <scope>NUCLEOTIDE SEQUENCE [LARGE SCALE GENOMIC DNA]</scope>
    <source>
        <strain evidence="2 3">So0011-07</strain>
    </source>
</reference>
<feature type="region of interest" description="Disordered" evidence="1">
    <location>
        <begin position="1"/>
        <end position="30"/>
    </location>
</feature>
<evidence type="ECO:0000313" key="3">
    <source>
        <dbReference type="Proteomes" id="UP000075635"/>
    </source>
</evidence>
<feature type="region of interest" description="Disordered" evidence="1">
    <location>
        <begin position="280"/>
        <end position="329"/>
    </location>
</feature>
<dbReference type="AlphaFoldDB" id="A0A150QZP5"/>
<evidence type="ECO:0000313" key="2">
    <source>
        <dbReference type="EMBL" id="KYF73444.1"/>
    </source>
</evidence>
<feature type="compositionally biased region" description="Gly residues" evidence="1">
    <location>
        <begin position="290"/>
        <end position="312"/>
    </location>
</feature>
<proteinExistence type="predicted"/>
<dbReference type="Proteomes" id="UP000075635">
    <property type="component" value="Unassembled WGS sequence"/>
</dbReference>
<accession>A0A150QZP5</accession>
<dbReference type="EMBL" id="JEMB01003371">
    <property type="protein sequence ID" value="KYF73444.1"/>
    <property type="molecule type" value="Genomic_DNA"/>
</dbReference>
<sequence>MAKPTSPPEETDDNHPTLESLADRLGTPEPGLLEALLDGTTGSQLVERGRQIASSRVLTDMRRLYATAHACWSSASKDKREKLRGFSPELLALAVEQALALERMLEAHESAGQKKDAARATKDAALRDALSRALLLRDQAYEVLRGVGGSGKEPREELAQAYGTAEDPAALARGLTQLAALGKRYLAQKKGPLAVRARLMRLDQDYVERLEETARELTQAAKTAAARPAGQKVTSGDLDRADGINLILLEQIVRVFERANEQDPTIPRLVPIATRRLFSRSSRKKATGAPSGGTTGAPSGGNAGAPSGGATGGTPLAEDDPLDDDGAPV</sequence>
<evidence type="ECO:0000256" key="1">
    <source>
        <dbReference type="SAM" id="MobiDB-lite"/>
    </source>
</evidence>
<comment type="caution">
    <text evidence="2">The sequence shown here is derived from an EMBL/GenBank/DDBJ whole genome shotgun (WGS) entry which is preliminary data.</text>
</comment>
<feature type="compositionally biased region" description="Acidic residues" evidence="1">
    <location>
        <begin position="317"/>
        <end position="329"/>
    </location>
</feature>
<gene>
    <name evidence="2" type="ORF">BE17_29760</name>
</gene>
<protein>
    <submittedName>
        <fullName evidence="2">Uncharacterized protein</fullName>
    </submittedName>
</protein>
<name>A0A150QZP5_SORCE</name>